<dbReference type="Pfam" id="PF10282">
    <property type="entry name" value="Lactonase"/>
    <property type="match status" value="1"/>
</dbReference>
<reference evidence="4 5" key="1">
    <citation type="submission" date="2019-06" db="EMBL/GenBank/DDBJ databases">
        <title>Sorghum-associated microbial communities from plants grown in Nebraska, USA.</title>
        <authorList>
            <person name="Schachtman D."/>
        </authorList>
    </citation>
    <scope>NUCLEOTIDE SEQUENCE [LARGE SCALE GENOMIC DNA]</scope>
    <source>
        <strain evidence="4 5">1209</strain>
    </source>
</reference>
<gene>
    <name evidence="4" type="ORF">FHW36_101278</name>
</gene>
<dbReference type="InterPro" id="IPR011044">
    <property type="entry name" value="Quino_amine_DH_bsu"/>
</dbReference>
<dbReference type="InterPro" id="IPR051200">
    <property type="entry name" value="Host-pathogen_enzymatic-act"/>
</dbReference>
<dbReference type="AlphaFoldDB" id="A0A561Q1V2"/>
<dbReference type="InterPro" id="IPR019405">
    <property type="entry name" value="Lactonase_7-beta_prop"/>
</dbReference>
<evidence type="ECO:0000256" key="3">
    <source>
        <dbReference type="SAM" id="SignalP"/>
    </source>
</evidence>
<name>A0A561Q1V2_9BACT</name>
<feature type="region of interest" description="Disordered" evidence="2">
    <location>
        <begin position="344"/>
        <end position="370"/>
    </location>
</feature>
<dbReference type="InterPro" id="IPR017850">
    <property type="entry name" value="Alkaline_phosphatase_core_sf"/>
</dbReference>
<dbReference type="Gene3D" id="2.130.10.10">
    <property type="entry name" value="YVTN repeat-like/Quinoprotein amine dehydrogenase"/>
    <property type="match status" value="2"/>
</dbReference>
<comment type="caution">
    <text evidence="4">The sequence shown here is derived from an EMBL/GenBank/DDBJ whole genome shotgun (WGS) entry which is preliminary data.</text>
</comment>
<dbReference type="EMBL" id="VIWO01000001">
    <property type="protein sequence ID" value="TWF44358.1"/>
    <property type="molecule type" value="Genomic_DNA"/>
</dbReference>
<organism evidence="4 5">
    <name type="scientific">Chitinophaga polysaccharea</name>
    <dbReference type="NCBI Taxonomy" id="1293035"/>
    <lineage>
        <taxon>Bacteria</taxon>
        <taxon>Pseudomonadati</taxon>
        <taxon>Bacteroidota</taxon>
        <taxon>Chitinophagia</taxon>
        <taxon>Chitinophagales</taxon>
        <taxon>Chitinophagaceae</taxon>
        <taxon>Chitinophaga</taxon>
    </lineage>
</organism>
<dbReference type="Proteomes" id="UP000320811">
    <property type="component" value="Unassembled WGS sequence"/>
</dbReference>
<feature type="compositionally biased region" description="Basic and acidic residues" evidence="2">
    <location>
        <begin position="354"/>
        <end position="370"/>
    </location>
</feature>
<accession>A0A561Q1V2</accession>
<evidence type="ECO:0000256" key="1">
    <source>
        <dbReference type="ARBA" id="ARBA00022801"/>
    </source>
</evidence>
<dbReference type="InterPro" id="IPR015943">
    <property type="entry name" value="WD40/YVTN_repeat-like_dom_sf"/>
</dbReference>
<keyword evidence="3" id="KW-0732">Signal</keyword>
<evidence type="ECO:0000313" key="4">
    <source>
        <dbReference type="EMBL" id="TWF44358.1"/>
    </source>
</evidence>
<proteinExistence type="predicted"/>
<sequence>MKKLCWGALLLAALQVNGQSTDTVAKRVLLPNGWSLTPVGHSLPLGDLPLNMVVSPSGKYVAVTNNGQSKQTIQLLDAKKEQQLDEVIIPKAWLGLAFSKDEQKLYASGANDNVIWQYSINNNHLQVTDSIRLGLSWPKEKICPTGMVADYSRKRLYVVTKENNGLYIIDLQTNKVNTRIPLSAEAYTVVLSKDKSSLYISLWGKDEVAVFDLEAQKLQHPIAVGSHPNEMILSDNGKYLYVANANDNAVSVIRTADQKVIETLQTALYPDAPTGSTTNGLALSANNQQLYIANADNNCLAVFDVSNPGKSRSKGFIPVGWYPTCVRMIGRKLWVANGKGFTSMANPDGPNPVSKKDESGSHQGNTRKDRPVQYIGGLFKGTLSVFNTPDDALLARWSRLVYENTPYNKEKERIAAGETGNPIPREAGQSSPIKYVFYIIKENRTYDQVLGDIAAGNGDSSLCIFPDRITPNQHSLVKNFVLLDNFYVDAEVSADGHNWSTAAYATDYVEKTWPTSYGGRGGTYDYEGSRKIAYPKKGFIWDYCHRAGISYRTYGEFAGKGKASLKSLENNFCTDYPSFDLGIQDVARQQIWQHDFDSLLAIDALPRFNSIRLGNDHTSGMRKGAYSPYAAVADNDQAVGQLVDYISHSKIWKESAIFILEDDAQNGPDHIDAHRSTAYVISPYIKRKSVNHNMYSTSGMLRTMELILGLPPMSQYDAAATPMWELFTATPDLAPYTVLPAQVDIHERNMAWNESARRSANFDLAHEDRVPDLELNEVVWKAVHGEHAVMPAPRRSAFVKLQAAEEEDD</sequence>
<keyword evidence="5" id="KW-1185">Reference proteome</keyword>
<dbReference type="SUPFAM" id="SSF50969">
    <property type="entry name" value="YVTN repeat-like/Quinoprotein amine dehydrogenase"/>
    <property type="match status" value="1"/>
</dbReference>
<keyword evidence="1" id="KW-0378">Hydrolase</keyword>
<dbReference type="PANTHER" id="PTHR47197:SF3">
    <property type="entry name" value="DIHYDRO-HEME D1 DEHYDROGENASE"/>
    <property type="match status" value="1"/>
</dbReference>
<evidence type="ECO:0000313" key="5">
    <source>
        <dbReference type="Proteomes" id="UP000320811"/>
    </source>
</evidence>
<feature type="chain" id="PRO_5021877330" evidence="3">
    <location>
        <begin position="19"/>
        <end position="809"/>
    </location>
</feature>
<dbReference type="GO" id="GO:0016788">
    <property type="term" value="F:hydrolase activity, acting on ester bonds"/>
    <property type="evidence" value="ECO:0007669"/>
    <property type="project" value="InterPro"/>
</dbReference>
<dbReference type="Gene3D" id="3.40.720.10">
    <property type="entry name" value="Alkaline Phosphatase, subunit A"/>
    <property type="match status" value="1"/>
</dbReference>
<dbReference type="InterPro" id="IPR007312">
    <property type="entry name" value="Phosphoesterase"/>
</dbReference>
<evidence type="ECO:0000256" key="2">
    <source>
        <dbReference type="SAM" id="MobiDB-lite"/>
    </source>
</evidence>
<dbReference type="Pfam" id="PF04185">
    <property type="entry name" value="Phosphoesterase"/>
    <property type="match status" value="1"/>
</dbReference>
<dbReference type="RefSeq" id="WP_145661091.1">
    <property type="nucleotide sequence ID" value="NZ_VIWO01000001.1"/>
</dbReference>
<feature type="signal peptide" evidence="3">
    <location>
        <begin position="1"/>
        <end position="18"/>
    </location>
</feature>
<protein>
    <submittedName>
        <fullName evidence="4">YVTN family beta-propeller protein</fullName>
    </submittedName>
</protein>
<dbReference type="PANTHER" id="PTHR47197">
    <property type="entry name" value="PROTEIN NIRF"/>
    <property type="match status" value="1"/>
</dbReference>
<dbReference type="OrthoDB" id="145213at2"/>